<feature type="region of interest" description="Disordered" evidence="1">
    <location>
        <begin position="1"/>
        <end position="25"/>
    </location>
</feature>
<dbReference type="Proteomes" id="UP000037288">
    <property type="component" value="Unassembled WGS sequence"/>
</dbReference>
<keyword evidence="3" id="KW-1185">Reference proteome</keyword>
<name>A0A0K9XJY0_9ACTN</name>
<protein>
    <recommendedName>
        <fullName evidence="4">SseB protein N-terminal domain-containing protein</fullName>
    </recommendedName>
</protein>
<proteinExistence type="predicted"/>
<dbReference type="NCBIfam" id="NF042914">
    <property type="entry name" value="SAV915_dom"/>
    <property type="match status" value="1"/>
</dbReference>
<dbReference type="EMBL" id="LFXA01000004">
    <property type="protein sequence ID" value="KNB52982.1"/>
    <property type="molecule type" value="Genomic_DNA"/>
</dbReference>
<reference evidence="3" key="1">
    <citation type="submission" date="2015-07" db="EMBL/GenBank/DDBJ databases">
        <title>Draft genome sequence of Streptomyces sp. CMAA 1322, a bacterium isolated from Caatinga biome, from dry forest semiarid of Brazil.</title>
        <authorList>
            <person name="Santos S.N."/>
            <person name="Gacesa R."/>
            <person name="Taketani R.G."/>
            <person name="Long P.F."/>
            <person name="Melo I.S."/>
        </authorList>
    </citation>
    <scope>NUCLEOTIDE SEQUENCE [LARGE SCALE GENOMIC DNA]</scope>
    <source>
        <strain evidence="3">CMAA 1322</strain>
    </source>
</reference>
<organism evidence="2 3">
    <name type="scientific">Streptomyces caatingaensis</name>
    <dbReference type="NCBI Taxonomy" id="1678637"/>
    <lineage>
        <taxon>Bacteria</taxon>
        <taxon>Bacillati</taxon>
        <taxon>Actinomycetota</taxon>
        <taxon>Actinomycetes</taxon>
        <taxon>Kitasatosporales</taxon>
        <taxon>Streptomycetaceae</taxon>
        <taxon>Streptomyces</taxon>
    </lineage>
</organism>
<dbReference type="STRING" id="1678637.AC230_10285"/>
<dbReference type="InterPro" id="IPR049975">
    <property type="entry name" value="SAV_915-like_dom"/>
</dbReference>
<dbReference type="PATRIC" id="fig|1678637.3.peg.2221"/>
<evidence type="ECO:0008006" key="4">
    <source>
        <dbReference type="Google" id="ProtNLM"/>
    </source>
</evidence>
<dbReference type="AlphaFoldDB" id="A0A0K9XJY0"/>
<evidence type="ECO:0000313" key="3">
    <source>
        <dbReference type="Proteomes" id="UP000037288"/>
    </source>
</evidence>
<sequence length="98" mass="10313">MLDDEQIVLAPAHPQPAGEHEGMEDSIAFETRRSATGEPYGLAFTSAEALVSCLGPDQPWVAVPLGVLRNLFGHAGVPTVAVDPHALPPRTEGHAEHG</sequence>
<accession>A0A0K9XJY0</accession>
<gene>
    <name evidence="2" type="ORF">AC230_10285</name>
</gene>
<comment type="caution">
    <text evidence="2">The sequence shown here is derived from an EMBL/GenBank/DDBJ whole genome shotgun (WGS) entry which is preliminary data.</text>
</comment>
<evidence type="ECO:0000256" key="1">
    <source>
        <dbReference type="SAM" id="MobiDB-lite"/>
    </source>
</evidence>
<evidence type="ECO:0000313" key="2">
    <source>
        <dbReference type="EMBL" id="KNB52982.1"/>
    </source>
</evidence>